<feature type="transmembrane region" description="Helical" evidence="7">
    <location>
        <begin position="29"/>
        <end position="49"/>
    </location>
</feature>
<dbReference type="EMBL" id="JSVC01000009">
    <property type="protein sequence ID" value="KIC95027.1"/>
    <property type="molecule type" value="Genomic_DNA"/>
</dbReference>
<protein>
    <recommendedName>
        <fullName evidence="8">Cation/H+ exchanger transmembrane domain-containing protein</fullName>
    </recommendedName>
</protein>
<evidence type="ECO:0000256" key="7">
    <source>
        <dbReference type="SAM" id="Phobius"/>
    </source>
</evidence>
<keyword evidence="6 7" id="KW-0472">Membrane</keyword>
<sequence>MHDILLAVSIMCLVILLLIFLLRRFNQPYLIAYIIAGIILGPHVTVVFSSATDTAALGEIGIVLLMFFLGIEINVPDKRHDLRVPVIAQVIKTLLAFSVALLVGMSFGWGSANILLLTILVVFNSTAVVSEFLRRNRELYTSTGKTILNILVLQDIMIGPVLTVFQFMGEKQLDIWRILAAIAGCVVIFLLLRAVRNRNLVQLLSHIGQDHELQVFAGAFICLGFAGLAHASGLTPGIGSFVAGVYISRTHAFHWLERTLHPFKVFFVALFFVSVGLSLDLSHIRSNYQAILLITVLVIVMNSLLSALVFKVLDFTWAESLHMGALLSQTGEFGIIACSLAYQLNLIDYNLYKGALAVTGLTLLCSTVWMAVVKRFINRRTVVTKNVAQ</sequence>
<dbReference type="AlphaFoldDB" id="A0A0C1L4J5"/>
<dbReference type="PANTHER" id="PTHR42751:SF6">
    <property type="entry name" value="CONSERVED INTEGRAL MEMBRANE TRANSPORT PROTEIN-RELATED"/>
    <property type="match status" value="1"/>
</dbReference>
<evidence type="ECO:0000256" key="2">
    <source>
        <dbReference type="ARBA" id="ARBA00005551"/>
    </source>
</evidence>
<keyword evidence="10" id="KW-1185">Reference proteome</keyword>
<evidence type="ECO:0000313" key="9">
    <source>
        <dbReference type="EMBL" id="KIC95027.1"/>
    </source>
</evidence>
<reference evidence="9 10" key="1">
    <citation type="submission" date="2014-11" db="EMBL/GenBank/DDBJ databases">
        <title>Genome sequence of Flavihumibacter solisilvae 3-3.</title>
        <authorList>
            <person name="Zhou G."/>
            <person name="Li M."/>
            <person name="Wang G."/>
        </authorList>
    </citation>
    <scope>NUCLEOTIDE SEQUENCE [LARGE SCALE GENOMIC DNA]</scope>
    <source>
        <strain evidence="9 10">3-3</strain>
    </source>
</reference>
<feature type="transmembrane region" description="Helical" evidence="7">
    <location>
        <begin position="260"/>
        <end position="279"/>
    </location>
</feature>
<feature type="transmembrane region" description="Helical" evidence="7">
    <location>
        <begin position="351"/>
        <end position="372"/>
    </location>
</feature>
<keyword evidence="3" id="KW-0813">Transport</keyword>
<feature type="transmembrane region" description="Helical" evidence="7">
    <location>
        <begin position="146"/>
        <end position="169"/>
    </location>
</feature>
<evidence type="ECO:0000259" key="8">
    <source>
        <dbReference type="Pfam" id="PF00999"/>
    </source>
</evidence>
<evidence type="ECO:0000256" key="4">
    <source>
        <dbReference type="ARBA" id="ARBA00022692"/>
    </source>
</evidence>
<comment type="subcellular location">
    <subcellularLocation>
        <location evidence="1">Membrane</location>
        <topology evidence="1">Multi-pass membrane protein</topology>
    </subcellularLocation>
</comment>
<feature type="transmembrane region" description="Helical" evidence="7">
    <location>
        <begin position="6"/>
        <end position="22"/>
    </location>
</feature>
<feature type="transmembrane region" description="Helical" evidence="7">
    <location>
        <begin position="175"/>
        <end position="195"/>
    </location>
</feature>
<name>A0A0C1L4J5_9BACT</name>
<gene>
    <name evidence="9" type="ORF">OI18_09095</name>
</gene>
<evidence type="ECO:0000256" key="6">
    <source>
        <dbReference type="ARBA" id="ARBA00023136"/>
    </source>
</evidence>
<feature type="transmembrane region" description="Helical" evidence="7">
    <location>
        <begin position="114"/>
        <end position="134"/>
    </location>
</feature>
<feature type="transmembrane region" description="Helical" evidence="7">
    <location>
        <begin position="87"/>
        <end position="108"/>
    </location>
</feature>
<comment type="caution">
    <text evidence="9">The sequence shown here is derived from an EMBL/GenBank/DDBJ whole genome shotgun (WGS) entry which is preliminary data.</text>
</comment>
<dbReference type="Gene3D" id="1.20.1530.20">
    <property type="match status" value="1"/>
</dbReference>
<dbReference type="Proteomes" id="UP000031408">
    <property type="component" value="Unassembled WGS sequence"/>
</dbReference>
<dbReference type="Pfam" id="PF00999">
    <property type="entry name" value="Na_H_Exchanger"/>
    <property type="match status" value="1"/>
</dbReference>
<evidence type="ECO:0000256" key="5">
    <source>
        <dbReference type="ARBA" id="ARBA00022989"/>
    </source>
</evidence>
<feature type="domain" description="Cation/H+ exchanger transmembrane" evidence="8">
    <location>
        <begin position="14"/>
        <end position="367"/>
    </location>
</feature>
<feature type="transmembrane region" description="Helical" evidence="7">
    <location>
        <begin position="291"/>
        <end position="313"/>
    </location>
</feature>
<accession>A0A0C1L4J5</accession>
<feature type="transmembrane region" description="Helical" evidence="7">
    <location>
        <begin position="215"/>
        <end position="248"/>
    </location>
</feature>
<dbReference type="STRING" id="1349421.OI18_09095"/>
<proteinExistence type="inferred from homology"/>
<dbReference type="InterPro" id="IPR006153">
    <property type="entry name" value="Cation/H_exchanger_TM"/>
</dbReference>
<dbReference type="PANTHER" id="PTHR42751">
    <property type="entry name" value="SODIUM/HYDROGEN EXCHANGER FAMILY/TRKA DOMAIN PROTEIN"/>
    <property type="match status" value="1"/>
</dbReference>
<organism evidence="9 10">
    <name type="scientific">Flavihumibacter solisilvae</name>
    <dbReference type="NCBI Taxonomy" id="1349421"/>
    <lineage>
        <taxon>Bacteria</taxon>
        <taxon>Pseudomonadati</taxon>
        <taxon>Bacteroidota</taxon>
        <taxon>Chitinophagia</taxon>
        <taxon>Chitinophagales</taxon>
        <taxon>Chitinophagaceae</taxon>
        <taxon>Flavihumibacter</taxon>
    </lineage>
</organism>
<evidence type="ECO:0000256" key="3">
    <source>
        <dbReference type="ARBA" id="ARBA00022448"/>
    </source>
</evidence>
<evidence type="ECO:0000256" key="1">
    <source>
        <dbReference type="ARBA" id="ARBA00004141"/>
    </source>
</evidence>
<feature type="transmembrane region" description="Helical" evidence="7">
    <location>
        <begin position="55"/>
        <end position="75"/>
    </location>
</feature>
<evidence type="ECO:0000313" key="10">
    <source>
        <dbReference type="Proteomes" id="UP000031408"/>
    </source>
</evidence>
<dbReference type="GO" id="GO:1902600">
    <property type="term" value="P:proton transmembrane transport"/>
    <property type="evidence" value="ECO:0007669"/>
    <property type="project" value="InterPro"/>
</dbReference>
<dbReference type="GO" id="GO:0016020">
    <property type="term" value="C:membrane"/>
    <property type="evidence" value="ECO:0007669"/>
    <property type="project" value="UniProtKB-SubCell"/>
</dbReference>
<dbReference type="GO" id="GO:0015297">
    <property type="term" value="F:antiporter activity"/>
    <property type="evidence" value="ECO:0007669"/>
    <property type="project" value="InterPro"/>
</dbReference>
<keyword evidence="5 7" id="KW-1133">Transmembrane helix</keyword>
<dbReference type="InterPro" id="IPR038770">
    <property type="entry name" value="Na+/solute_symporter_sf"/>
</dbReference>
<dbReference type="RefSeq" id="WP_039139155.1">
    <property type="nucleotide sequence ID" value="NZ_JSVC01000009.1"/>
</dbReference>
<keyword evidence="4 7" id="KW-0812">Transmembrane</keyword>
<comment type="similarity">
    <text evidence="2">Belongs to the monovalent cation:proton antiporter 2 (CPA2) transporter (TC 2.A.37) family.</text>
</comment>